<dbReference type="Proteomes" id="UP000575083">
    <property type="component" value="Unassembled WGS sequence"/>
</dbReference>
<sequence>MLENVGHVKNPLTVVAIFAALAEVSGTLILPHLASEVQETYIWFLMLFPIVLVGIFFWVLYNKHHVLYAPTDFKDDKTFKELFENASSDERLAKIKVEQDGLGAEAPTESIDGSNSVAERSVPEISAAETLRRTFQGNAILAEELVVAKLARELGLSFERNVTIKGQKRTVFDAVATVSNRAVVAEVRFTRQGMFPDEMQNEYFERLKRFSDSLPDELRGNIEFILAVVTDVESEARLARIEQTAERIRAISSEYSFKTVVRVYQMKDLEREFLVR</sequence>
<organism evidence="2 3">
    <name type="scientific">Acidovorax soli</name>
    <dbReference type="NCBI Taxonomy" id="592050"/>
    <lineage>
        <taxon>Bacteria</taxon>
        <taxon>Pseudomonadati</taxon>
        <taxon>Pseudomonadota</taxon>
        <taxon>Betaproteobacteria</taxon>
        <taxon>Burkholderiales</taxon>
        <taxon>Comamonadaceae</taxon>
        <taxon>Acidovorax</taxon>
    </lineage>
</organism>
<name>A0A7X0U8P4_9BURK</name>
<reference evidence="2 3" key="1">
    <citation type="submission" date="2020-08" db="EMBL/GenBank/DDBJ databases">
        <title>Functional genomics of gut bacteria from endangered species of beetles.</title>
        <authorList>
            <person name="Carlos-Shanley C."/>
        </authorList>
    </citation>
    <scope>NUCLEOTIDE SEQUENCE [LARGE SCALE GENOMIC DNA]</scope>
    <source>
        <strain evidence="2 3">S00198</strain>
    </source>
</reference>
<accession>A0A7X0U8P4</accession>
<keyword evidence="1" id="KW-1133">Transmembrane helix</keyword>
<gene>
    <name evidence="2" type="ORF">HNP48_002124</name>
</gene>
<dbReference type="AlphaFoldDB" id="A0A7X0U8P4"/>
<evidence type="ECO:0000313" key="2">
    <source>
        <dbReference type="EMBL" id="MBB6559457.1"/>
    </source>
</evidence>
<evidence type="ECO:0000256" key="1">
    <source>
        <dbReference type="SAM" id="Phobius"/>
    </source>
</evidence>
<feature type="transmembrane region" description="Helical" evidence="1">
    <location>
        <begin position="12"/>
        <end position="34"/>
    </location>
</feature>
<comment type="caution">
    <text evidence="2">The sequence shown here is derived from an EMBL/GenBank/DDBJ whole genome shotgun (WGS) entry which is preliminary data.</text>
</comment>
<proteinExistence type="predicted"/>
<keyword evidence="3" id="KW-1185">Reference proteome</keyword>
<dbReference type="EMBL" id="JACHLK010000003">
    <property type="protein sequence ID" value="MBB6559457.1"/>
    <property type="molecule type" value="Genomic_DNA"/>
</dbReference>
<feature type="transmembrane region" description="Helical" evidence="1">
    <location>
        <begin position="40"/>
        <end position="61"/>
    </location>
</feature>
<keyword evidence="1" id="KW-0812">Transmembrane</keyword>
<protein>
    <submittedName>
        <fullName evidence="2">Uncharacterized protein</fullName>
    </submittedName>
</protein>
<keyword evidence="1" id="KW-0472">Membrane</keyword>
<dbReference type="RefSeq" id="WP_184856864.1">
    <property type="nucleotide sequence ID" value="NZ_JACHLK010000003.1"/>
</dbReference>
<evidence type="ECO:0000313" key="3">
    <source>
        <dbReference type="Proteomes" id="UP000575083"/>
    </source>
</evidence>